<organism evidence="3 4">
    <name type="scientific">Lachnoanaerobaculum umeaense</name>
    <dbReference type="NCBI Taxonomy" id="617123"/>
    <lineage>
        <taxon>Bacteria</taxon>
        <taxon>Bacillati</taxon>
        <taxon>Bacillota</taxon>
        <taxon>Clostridia</taxon>
        <taxon>Lachnospirales</taxon>
        <taxon>Lachnospiraceae</taxon>
        <taxon>Lachnoanaerobaculum</taxon>
    </lineage>
</organism>
<evidence type="ECO:0000313" key="4">
    <source>
        <dbReference type="Proteomes" id="UP000265562"/>
    </source>
</evidence>
<dbReference type="Pfam" id="PF13538">
    <property type="entry name" value="UvrD_C_2"/>
    <property type="match status" value="1"/>
</dbReference>
<dbReference type="RefSeq" id="WP_111524015.1">
    <property type="nucleotide sequence ID" value="NZ_CP032364.1"/>
</dbReference>
<dbReference type="Proteomes" id="UP000265562">
    <property type="component" value="Chromosome"/>
</dbReference>
<dbReference type="KEGG" id="lua:D4A81_10925"/>
<dbReference type="InterPro" id="IPR003593">
    <property type="entry name" value="AAA+_ATPase"/>
</dbReference>
<dbReference type="EMBL" id="CP032364">
    <property type="protein sequence ID" value="AYB00393.1"/>
    <property type="molecule type" value="Genomic_DNA"/>
</dbReference>
<reference evidence="3 4" key="1">
    <citation type="submission" date="2018-09" db="EMBL/GenBank/DDBJ databases">
        <title>Genome sequencing of Lachnoanaerobaculum umeaense DSM 23576.</title>
        <authorList>
            <person name="Kook J.-K."/>
            <person name="Park S.-N."/>
            <person name="Lim Y.K."/>
        </authorList>
    </citation>
    <scope>NUCLEOTIDE SEQUENCE [LARGE SCALE GENOMIC DNA]</scope>
    <source>
        <strain evidence="4">DSM 23576 \ CCUG 58757</strain>
    </source>
</reference>
<dbReference type="PANTHER" id="PTHR43788:SF6">
    <property type="entry name" value="DNA HELICASE B"/>
    <property type="match status" value="1"/>
</dbReference>
<name>A0A385Q230_9FIRM</name>
<dbReference type="AlphaFoldDB" id="A0A385Q230"/>
<keyword evidence="3" id="KW-0347">Helicase</keyword>
<keyword evidence="3" id="KW-0378">Hydrolase</keyword>
<evidence type="ECO:0000256" key="1">
    <source>
        <dbReference type="ARBA" id="ARBA00022741"/>
    </source>
</evidence>
<evidence type="ECO:0000313" key="3">
    <source>
        <dbReference type="EMBL" id="AYB00393.1"/>
    </source>
</evidence>
<dbReference type="Gene3D" id="2.30.30.940">
    <property type="match status" value="1"/>
</dbReference>
<dbReference type="Gene3D" id="3.40.50.300">
    <property type="entry name" value="P-loop containing nucleotide triphosphate hydrolases"/>
    <property type="match status" value="2"/>
</dbReference>
<protein>
    <submittedName>
        <fullName evidence="3">RNA helicase</fullName>
    </submittedName>
</protein>
<dbReference type="InterPro" id="IPR027785">
    <property type="entry name" value="UvrD-like_helicase_C"/>
</dbReference>
<dbReference type="CDD" id="cd17933">
    <property type="entry name" value="DEXSc_RecD-like"/>
    <property type="match status" value="1"/>
</dbReference>
<sequence length="1234" mass="141051">MAQHLSIRVPWHDHGWDGTVCEHPDSNISCLRLKNIYENRDDARECELCGQCMQKNEGQLPCIAEGGAFMSDVDLVKVTEHPYKKYNVATHRHFLPTEIVYPAHSFPARPFAWMVKDNMEKLSEEYGIRYNSAVEPVLSFHTAWIQEASNHRAIFDYFYGDIIPDESLCIAYAKQVPFVEDSRRVIIGMGHIKRIVPAVEHKHTDEGELRSMTWETQVCHSIRLDHKDGFVIPYQQMMEYAELHPEFNIESITVYAPDDAFAEFSFASEHVSHDAVIDVILSCIKAFEIINNCLDEDYSNVLTWLNERLAEVWKDRGAFPGLGAMLSAMEIPLGVLMAKQIKEKTEDKDNIWELVDQLFDHPENVVSESLVEKITPIIVKTWKGMSDERKQLFRLLSRLSLSINQAKILFAQGERLKNRIECTDKEIIENPYILYEQTRLKVDELFISVKKVDRAVFPISSIMEKYPLEAPSKLSSDNDERRVRALAIAVMEKAASNGNTIMPCANLVEEMKNQVLDPACHVTEDIVKAIEKFMLLEIIKREMKDGTEYYKLVRFQEFDDIIEKRISRRLNAPKLPVEADWRKMLDDKFNNGKLISESEEKARQEKAAILAELAESRITVLVGDAGTGKTTVLSVLCSHPTIKDGGVLLLAPTGKATVRLLESMGEEGKGFTALNVAQFLVRSQRFDWNDMRYVLSDANFADVPETVIIDEASMLTEEMFGALMQALKKARRIIFVGDPNQLPPIGAGRPFVDLVYMLRLKLKDGVFPRVCEHYGELTVNRRQQTNGIRKDVRLSKMFTNTEDVPDDDVIAEIIGKGDKNIEFVQWSTKEELETHLLEIMAKETGMKDIYDQESFDLSLGGTKGNYGIFFNVDAAEYVEKWQILAPVRNMPHGVMNINRMIHLKYREKFLEVSKYWGARKRIANSLGPEGIVYGDKVINLVNTSAKEAYPNDEGARNYLANGEIGIACGDYSKARKNDDNFMHVVFSSQKGYKYSFDRRDFDEENGTANLELAYALTVHKAQGSQFGTVILVLSEPCQILSREMLYTALTRQLDKIVIMYNQEPYHLMKYSTAANSAIATRFTDLFRDVYKGEPNGPDLRPQIVQSGDKFYEEKLIHKTVRGELVRSKSEVIIANALHYNGLDYEYEPELVLEGRVKRPDFKIEDYDTGVVWYWEHCGMMTDGTYRQRWEDKKKFYEKNGIVEGKNLIVTEDDASGGLDAANIQQIIENTFDLD</sequence>
<dbReference type="SMART" id="SM00382">
    <property type="entry name" value="AAA"/>
    <property type="match status" value="1"/>
</dbReference>
<gene>
    <name evidence="3" type="ORF">D4A81_10925</name>
</gene>
<dbReference type="GO" id="GO:0005524">
    <property type="term" value="F:ATP binding"/>
    <property type="evidence" value="ECO:0007669"/>
    <property type="project" value="UniProtKB-KW"/>
</dbReference>
<dbReference type="PANTHER" id="PTHR43788">
    <property type="entry name" value="DNA2/NAM7 HELICASE FAMILY MEMBER"/>
    <property type="match status" value="1"/>
</dbReference>
<evidence type="ECO:0000256" key="2">
    <source>
        <dbReference type="ARBA" id="ARBA00022840"/>
    </source>
</evidence>
<keyword evidence="2" id="KW-0067">ATP-binding</keyword>
<dbReference type="GO" id="GO:0003678">
    <property type="term" value="F:DNA helicase activity"/>
    <property type="evidence" value="ECO:0007669"/>
    <property type="project" value="UniProtKB-ARBA"/>
</dbReference>
<dbReference type="OrthoDB" id="3199465at2"/>
<keyword evidence="4" id="KW-1185">Reference proteome</keyword>
<accession>A0A385Q230</accession>
<proteinExistence type="predicted"/>
<dbReference type="CDD" id="cd18809">
    <property type="entry name" value="SF1_C_RecD"/>
    <property type="match status" value="1"/>
</dbReference>
<keyword evidence="1" id="KW-0547">Nucleotide-binding</keyword>
<dbReference type="Pfam" id="PF13604">
    <property type="entry name" value="AAA_30"/>
    <property type="match status" value="1"/>
</dbReference>
<dbReference type="InterPro" id="IPR027417">
    <property type="entry name" value="P-loop_NTPase"/>
</dbReference>
<dbReference type="Gene3D" id="3.40.91.30">
    <property type="match status" value="1"/>
</dbReference>
<dbReference type="SUPFAM" id="SSF52540">
    <property type="entry name" value="P-loop containing nucleoside triphosphate hydrolases"/>
    <property type="match status" value="2"/>
</dbReference>
<dbReference type="InterPro" id="IPR050534">
    <property type="entry name" value="Coronavir_polyprotein_1ab"/>
</dbReference>